<dbReference type="InterPro" id="IPR036291">
    <property type="entry name" value="NAD(P)-bd_dom_sf"/>
</dbReference>
<dbReference type="SMART" id="SM00829">
    <property type="entry name" value="PKS_ER"/>
    <property type="match status" value="1"/>
</dbReference>
<dbReference type="GO" id="GO:0016651">
    <property type="term" value="F:oxidoreductase activity, acting on NAD(P)H"/>
    <property type="evidence" value="ECO:0007669"/>
    <property type="project" value="TreeGrafter"/>
</dbReference>
<evidence type="ECO:0000313" key="5">
    <source>
        <dbReference type="Proteomes" id="UP000198582"/>
    </source>
</evidence>
<dbReference type="STRING" id="394193.SAMN04489732_102625"/>
<dbReference type="InterPro" id="IPR013154">
    <property type="entry name" value="ADH-like_N"/>
</dbReference>
<dbReference type="RefSeq" id="WP_091614405.1">
    <property type="nucleotide sequence ID" value="NZ_FOEF01000002.1"/>
</dbReference>
<dbReference type="PANTHER" id="PTHR48106">
    <property type="entry name" value="QUINONE OXIDOREDUCTASE PIG3-RELATED"/>
    <property type="match status" value="1"/>
</dbReference>
<dbReference type="AlphaFoldDB" id="A0A1H8TIB4"/>
<dbReference type="Pfam" id="PF08240">
    <property type="entry name" value="ADH_N"/>
    <property type="match status" value="1"/>
</dbReference>
<dbReference type="Gene3D" id="3.40.50.720">
    <property type="entry name" value="NAD(P)-binding Rossmann-like Domain"/>
    <property type="match status" value="1"/>
</dbReference>
<accession>A0A1H8TIB4</accession>
<dbReference type="Gene3D" id="3.90.180.10">
    <property type="entry name" value="Medium-chain alcohol dehydrogenases, catalytic domain"/>
    <property type="match status" value="1"/>
</dbReference>
<dbReference type="OrthoDB" id="9805883at2"/>
<dbReference type="Pfam" id="PF13602">
    <property type="entry name" value="ADH_zinc_N_2"/>
    <property type="match status" value="1"/>
</dbReference>
<keyword evidence="5" id="KW-1185">Reference proteome</keyword>
<organism evidence="4 5">
    <name type="scientific">Amycolatopsis saalfeldensis</name>
    <dbReference type="NCBI Taxonomy" id="394193"/>
    <lineage>
        <taxon>Bacteria</taxon>
        <taxon>Bacillati</taxon>
        <taxon>Actinomycetota</taxon>
        <taxon>Actinomycetes</taxon>
        <taxon>Pseudonocardiales</taxon>
        <taxon>Pseudonocardiaceae</taxon>
        <taxon>Amycolatopsis</taxon>
    </lineage>
</organism>
<reference evidence="5" key="1">
    <citation type="submission" date="2016-10" db="EMBL/GenBank/DDBJ databases">
        <authorList>
            <person name="Varghese N."/>
            <person name="Submissions S."/>
        </authorList>
    </citation>
    <scope>NUCLEOTIDE SEQUENCE [LARGE SCALE GENOMIC DNA]</scope>
    <source>
        <strain evidence="5">DSM 44993</strain>
    </source>
</reference>
<evidence type="ECO:0000313" key="4">
    <source>
        <dbReference type="EMBL" id="SEO90293.1"/>
    </source>
</evidence>
<dbReference type="GO" id="GO:0070402">
    <property type="term" value="F:NADPH binding"/>
    <property type="evidence" value="ECO:0007669"/>
    <property type="project" value="TreeGrafter"/>
</dbReference>
<feature type="domain" description="Enoyl reductase (ER)" evidence="3">
    <location>
        <begin position="13"/>
        <end position="323"/>
    </location>
</feature>
<sequence>MKAISITAYGEPGVLEQQELPEPAPGPGAVSITVSHSAVGLVDAIIRRGELAEYDYAPKPPLVPGLEVAGTVRAVGPGADRFAVGDEVATLTLPGMGGYAEVTVAPADLVVPLAGTGVSREQAVAGFANTVTACLSLTEAVRPPSGGEVLVHGALGGLSSVYPEVARLLGATEVVGTVRRAGQVDAALALGFDRVVLASEITEALGDKRFAVIVDPVGGDLRLASLGLLAPMGRLLAVGNAGGRPGAAIDSNAVWGGNIGVVGFNVGGFLAAGTTPAVAAARAILPLYTEGKIKLPVTTLPFAEAREAHRRMDAREVTGRLVLTTP</sequence>
<keyword evidence="1" id="KW-0521">NADP</keyword>
<keyword evidence="2" id="KW-0560">Oxidoreductase</keyword>
<dbReference type="PANTHER" id="PTHR48106:SF18">
    <property type="entry name" value="QUINONE OXIDOREDUCTASE PIG3"/>
    <property type="match status" value="1"/>
</dbReference>
<dbReference type="InterPro" id="IPR011032">
    <property type="entry name" value="GroES-like_sf"/>
</dbReference>
<dbReference type="Proteomes" id="UP000198582">
    <property type="component" value="Unassembled WGS sequence"/>
</dbReference>
<proteinExistence type="predicted"/>
<name>A0A1H8TIB4_9PSEU</name>
<evidence type="ECO:0000256" key="2">
    <source>
        <dbReference type="ARBA" id="ARBA00023002"/>
    </source>
</evidence>
<evidence type="ECO:0000259" key="3">
    <source>
        <dbReference type="SMART" id="SM00829"/>
    </source>
</evidence>
<gene>
    <name evidence="4" type="ORF">SAMN04489732_102625</name>
</gene>
<dbReference type="EMBL" id="FOEF01000002">
    <property type="protein sequence ID" value="SEO90293.1"/>
    <property type="molecule type" value="Genomic_DNA"/>
</dbReference>
<protein>
    <submittedName>
        <fullName evidence="4">NADPH2:quinone reductase</fullName>
    </submittedName>
</protein>
<evidence type="ECO:0000256" key="1">
    <source>
        <dbReference type="ARBA" id="ARBA00022857"/>
    </source>
</evidence>
<dbReference type="SUPFAM" id="SSF50129">
    <property type="entry name" value="GroES-like"/>
    <property type="match status" value="1"/>
</dbReference>
<dbReference type="InterPro" id="IPR020843">
    <property type="entry name" value="ER"/>
</dbReference>
<dbReference type="SUPFAM" id="SSF51735">
    <property type="entry name" value="NAD(P)-binding Rossmann-fold domains"/>
    <property type="match status" value="1"/>
</dbReference>